<feature type="region of interest" description="Disordered" evidence="1">
    <location>
        <begin position="1"/>
        <end position="34"/>
    </location>
</feature>
<accession>A0ABV1HN45</accession>
<keyword evidence="2" id="KW-0472">Membrane</keyword>
<sequence>MSDFGSMSRESKKDKLRRQIVRPQQPAWNADPEEDSEAVVRKAHNRVLRHRWALVILVLLLIGGGAAAWIFYQRNYRYSGYDTAWQVDLNEGSLVGYESFGTNVLKYTKDGASYLDNRGRTVWTESYEMNSPVISVKGDYAAIADMQGNSIYICNTDGTQGQATTVLPISKVAVSGTGVTAAVLEDSTSSYITFFKKDGTSLDITVKTNMSGDGYPLDIALSDDGTQLMCSFVYLQGSELKNRVVFYDFSEIGKNVPNRLVGGFDDEFQGDMVPRVTYMGDPYSCAFSGKALTFFSSRNLASPELLEQRTIEERIDSVFYSDEYAAAIVRNTNGEYGSRLEVYKKDGTHVLSKEFNFEYTHADFDGDLIILYNEDSCRIYNMSGTEKFDATFDFPVSRIRKGRFPGTLVVTGPQQMRELKLH</sequence>
<evidence type="ECO:0000313" key="3">
    <source>
        <dbReference type="EMBL" id="MEQ2563534.1"/>
    </source>
</evidence>
<dbReference type="SUPFAM" id="SSF75011">
    <property type="entry name" value="3-carboxy-cis,cis-mucoante lactonizing enzyme"/>
    <property type="match status" value="1"/>
</dbReference>
<dbReference type="Proteomes" id="UP001437460">
    <property type="component" value="Unassembled WGS sequence"/>
</dbReference>
<organism evidence="3 4">
    <name type="scientific">Ventrimonas faecis</name>
    <dbReference type="NCBI Taxonomy" id="3133170"/>
    <lineage>
        <taxon>Bacteria</taxon>
        <taxon>Bacillati</taxon>
        <taxon>Bacillota</taxon>
        <taxon>Clostridia</taxon>
        <taxon>Lachnospirales</taxon>
        <taxon>Lachnospiraceae</taxon>
        <taxon>Ventrimonas</taxon>
    </lineage>
</organism>
<dbReference type="InterPro" id="IPR043765">
    <property type="entry name" value="DUF5711"/>
</dbReference>
<dbReference type="EMBL" id="JBBMFJ010000020">
    <property type="protein sequence ID" value="MEQ2563534.1"/>
    <property type="molecule type" value="Genomic_DNA"/>
</dbReference>
<dbReference type="RefSeq" id="WP_349229663.1">
    <property type="nucleotide sequence ID" value="NZ_JBBMFJ010000020.1"/>
</dbReference>
<evidence type="ECO:0000256" key="2">
    <source>
        <dbReference type="SAM" id="Phobius"/>
    </source>
</evidence>
<keyword evidence="4" id="KW-1185">Reference proteome</keyword>
<reference evidence="3 4" key="1">
    <citation type="submission" date="2024-03" db="EMBL/GenBank/DDBJ databases">
        <title>Human intestinal bacterial collection.</title>
        <authorList>
            <person name="Pauvert C."/>
            <person name="Hitch T.C.A."/>
            <person name="Clavel T."/>
        </authorList>
    </citation>
    <scope>NUCLEOTIDE SEQUENCE [LARGE SCALE GENOMIC DNA]</scope>
    <source>
        <strain evidence="3 4">CLA-AP-H27</strain>
    </source>
</reference>
<gene>
    <name evidence="3" type="ORF">WMO41_10260</name>
</gene>
<comment type="caution">
    <text evidence="3">The sequence shown here is derived from an EMBL/GenBank/DDBJ whole genome shotgun (WGS) entry which is preliminary data.</text>
</comment>
<feature type="transmembrane region" description="Helical" evidence="2">
    <location>
        <begin position="52"/>
        <end position="72"/>
    </location>
</feature>
<keyword evidence="2" id="KW-0812">Transmembrane</keyword>
<dbReference type="Pfam" id="PF18975">
    <property type="entry name" value="DUF5711"/>
    <property type="match status" value="1"/>
</dbReference>
<name>A0ABV1HN45_9FIRM</name>
<evidence type="ECO:0000256" key="1">
    <source>
        <dbReference type="SAM" id="MobiDB-lite"/>
    </source>
</evidence>
<evidence type="ECO:0000313" key="4">
    <source>
        <dbReference type="Proteomes" id="UP001437460"/>
    </source>
</evidence>
<keyword evidence="2" id="KW-1133">Transmembrane helix</keyword>
<proteinExistence type="predicted"/>
<protein>
    <submittedName>
        <fullName evidence="3">DUF5711 family protein</fullName>
    </submittedName>
</protein>